<evidence type="ECO:0000313" key="3">
    <source>
        <dbReference type="Proteomes" id="UP000077115"/>
    </source>
</evidence>
<dbReference type="SUPFAM" id="SSF47473">
    <property type="entry name" value="EF-hand"/>
    <property type="match status" value="1"/>
</dbReference>
<evidence type="ECO:0000256" key="1">
    <source>
        <dbReference type="SAM" id="MobiDB-lite"/>
    </source>
</evidence>
<dbReference type="AlphaFoldDB" id="A0A177WCQ7"/>
<proteinExistence type="predicted"/>
<sequence length="866" mass="98199">MDFSPRESFMQSFIENDLMKSTVSLTELAKTESCTLPKGTSREYFNVESSQDVCSANVTDVLPVPSIDDPLDLDILHPSHIYADSASFDHCASMDQSASQSARLIPHNSIHTHEDTGAHDDFSSNSNTNTKQNIYYKEPHSTSNGLVNPRVNLRDDSPSILYPAHSSPGILATDATLSKKSFPGYKLKKQCHGPVLSVPHPSSIPTVKPSKTTRDDFLFSPIVLNFASGRKMPVPMQPYRSKQRIRLKPLLDDHTNTKGSKKKDKLPVVPIQQSHSNGKTWTFSILQNTPCIIWYNLSLVLDTHHSMRLIRKSKLYSHEAAHSLNTKAPEEQQRDYFRVFSEMVTLPPDDPRLARLLPYRFRKSIRLYGVTPMVLLAEQKVESQKYLPPMALQPMRTSFTNLSLKQNSIGQIQPERQQRIDGPEIEPKFSSNECFDSLGSFEEETLDQTFTSNTLDLKTSWPILPINEMIVVTDDQLDQQAEYENISNATPDPISNTKIRDTDQELKEAVMLHTSDFIQPTRKNSKQDSKQLTRIHNKANRKVQEKEHSLHSNSSHNVPISKPEITAHELDCSNNIPSRTPVLKMDESVVGSYTDRKGSEDTEQINLLEYESRQSQITDQEREAEYLELQRAIKAKNKLKLEHPIMRQYQSKNAEEDEMVAIVNEKESKGVLASALENMSVLNAETKLRMLAVSAPLFKNKPLLGMPEMETALKDINSSRKLSDQEIEYIKNASLVFELVNDDTVDQQEFIVIASLAERMTLMDQKVRLGFYDTDFKKLGSNIKQYKKLFTVYTEEDGQMTYEDLKIMLLSSGSSEQQVGNIAALLNFKDKSLSSMVGFLDFLSYVPFFTKIHEDIINNPFGDSAK</sequence>
<evidence type="ECO:0008006" key="4">
    <source>
        <dbReference type="Google" id="ProtNLM"/>
    </source>
</evidence>
<feature type="region of interest" description="Disordered" evidence="1">
    <location>
        <begin position="538"/>
        <end position="560"/>
    </location>
</feature>
<evidence type="ECO:0000313" key="2">
    <source>
        <dbReference type="EMBL" id="OAJ37813.1"/>
    </source>
</evidence>
<feature type="region of interest" description="Disordered" evidence="1">
    <location>
        <begin position="111"/>
        <end position="131"/>
    </location>
</feature>
<dbReference type="STRING" id="403673.A0A177WCQ7"/>
<dbReference type="PANTHER" id="PTHR35538:SF3">
    <property type="entry name" value="C-TYPE LECTIN DOMAIN-CONTAINING PROTEIN"/>
    <property type="match status" value="1"/>
</dbReference>
<protein>
    <recommendedName>
        <fullName evidence="4">EF-hand domain-containing protein</fullName>
    </recommendedName>
</protein>
<reference evidence="2 3" key="2">
    <citation type="submission" date="2016-05" db="EMBL/GenBank/DDBJ databases">
        <title>Lineage-specific infection strategies underlie the spectrum of fungal disease in amphibians.</title>
        <authorList>
            <person name="Cuomo C.A."/>
            <person name="Farrer R.A."/>
            <person name="James T."/>
            <person name="Longcore J."/>
            <person name="Birren B."/>
        </authorList>
    </citation>
    <scope>NUCLEOTIDE SEQUENCE [LARGE SCALE GENOMIC DNA]</scope>
    <source>
        <strain evidence="2 3">JEL423</strain>
    </source>
</reference>
<dbReference type="InterPro" id="IPR011992">
    <property type="entry name" value="EF-hand-dom_pair"/>
</dbReference>
<dbReference type="OrthoDB" id="2121618at2759"/>
<dbReference type="EMBL" id="DS022301">
    <property type="protein sequence ID" value="OAJ37813.1"/>
    <property type="molecule type" value="Genomic_DNA"/>
</dbReference>
<dbReference type="Proteomes" id="UP000077115">
    <property type="component" value="Unassembled WGS sequence"/>
</dbReference>
<organism evidence="2 3">
    <name type="scientific">Batrachochytrium dendrobatidis (strain JEL423)</name>
    <dbReference type="NCBI Taxonomy" id="403673"/>
    <lineage>
        <taxon>Eukaryota</taxon>
        <taxon>Fungi</taxon>
        <taxon>Fungi incertae sedis</taxon>
        <taxon>Chytridiomycota</taxon>
        <taxon>Chytridiomycota incertae sedis</taxon>
        <taxon>Chytridiomycetes</taxon>
        <taxon>Rhizophydiales</taxon>
        <taxon>Rhizophydiales incertae sedis</taxon>
        <taxon>Batrachochytrium</taxon>
    </lineage>
</organism>
<accession>A0A177WCQ7</accession>
<dbReference type="eggNOG" id="ENOG502S7U2">
    <property type="taxonomic scope" value="Eukaryota"/>
</dbReference>
<dbReference type="PANTHER" id="PTHR35538">
    <property type="entry name" value="LIG_CHAN-GLU_BD DOMAIN-CONTAINING PROTEIN"/>
    <property type="match status" value="1"/>
</dbReference>
<gene>
    <name evidence="2" type="ORF">BDEG_21802</name>
</gene>
<reference evidence="2 3" key="1">
    <citation type="submission" date="2006-10" db="EMBL/GenBank/DDBJ databases">
        <title>The Genome Sequence of Batrachochytrium dendrobatidis JEL423.</title>
        <authorList>
            <consortium name="The Broad Institute Genome Sequencing Platform"/>
            <person name="Birren B."/>
            <person name="Lander E."/>
            <person name="Galagan J."/>
            <person name="Cuomo C."/>
            <person name="Devon K."/>
            <person name="Jaffe D."/>
            <person name="Butler J."/>
            <person name="Alvarez P."/>
            <person name="Gnerre S."/>
            <person name="Grabherr M."/>
            <person name="Kleber M."/>
            <person name="Mauceli E."/>
            <person name="Brockman W."/>
            <person name="Young S."/>
            <person name="LaButti K."/>
            <person name="Sykes S."/>
            <person name="DeCaprio D."/>
            <person name="Crawford M."/>
            <person name="Koehrsen M."/>
            <person name="Engels R."/>
            <person name="Montgomery P."/>
            <person name="Pearson M."/>
            <person name="Howarth C."/>
            <person name="Larson L."/>
            <person name="White J."/>
            <person name="O'Leary S."/>
            <person name="Kodira C."/>
            <person name="Zeng Q."/>
            <person name="Yandava C."/>
            <person name="Alvarado L."/>
            <person name="Longcore J."/>
            <person name="James T."/>
        </authorList>
    </citation>
    <scope>NUCLEOTIDE SEQUENCE [LARGE SCALE GENOMIC DNA]</scope>
    <source>
        <strain evidence="2 3">JEL423</strain>
    </source>
</reference>
<feature type="compositionally biased region" description="Basic and acidic residues" evidence="1">
    <location>
        <begin position="111"/>
        <end position="122"/>
    </location>
</feature>
<dbReference type="VEuPathDB" id="FungiDB:BDEG_21802"/>
<name>A0A177WCQ7_BATDL</name>